<dbReference type="Pfam" id="PF23212">
    <property type="entry name" value="DUF7064"/>
    <property type="match status" value="1"/>
</dbReference>
<comment type="caution">
    <text evidence="4">The sequence shown here is derived from an EMBL/GenBank/DDBJ whole genome shotgun (WGS) entry which is preliminary data.</text>
</comment>
<feature type="domain" description="DUF7065" evidence="2">
    <location>
        <begin position="7"/>
        <end position="174"/>
    </location>
</feature>
<accession>A0A150IUW0</accession>
<protein>
    <recommendedName>
        <fullName evidence="8">Hydroxyneurosporene synthase (CrtC)</fullName>
    </recommendedName>
</protein>
<dbReference type="Pfam" id="PF23213">
    <property type="entry name" value="DUF7065"/>
    <property type="match status" value="1"/>
</dbReference>
<organism evidence="4 6">
    <name type="scientific">Candidatus Methanofastidiosum methylothiophilum</name>
    <dbReference type="NCBI Taxonomy" id="1705564"/>
    <lineage>
        <taxon>Archaea</taxon>
        <taxon>Methanobacteriati</taxon>
        <taxon>Methanobacteriota</taxon>
        <taxon>Stenosarchaea group</taxon>
        <taxon>Candidatus Methanofastidiosia</taxon>
        <taxon>Candidatus Methanofastidiosales</taxon>
        <taxon>Candidatus Methanofastidiosaceae</taxon>
        <taxon>Candidatus Methanofastidiosum</taxon>
    </lineage>
</organism>
<proteinExistence type="predicted"/>
<reference evidence="6 7" key="1">
    <citation type="journal article" date="2016" name="ISME J.">
        <title>Chasing the elusive Euryarchaeota class WSA2: genomes reveal a uniquely fastidious methyl-reducing methanogen.</title>
        <authorList>
            <person name="Nobu M.K."/>
            <person name="Narihiro T."/>
            <person name="Kuroda K."/>
            <person name="Mei R."/>
            <person name="Liu W.T."/>
        </authorList>
    </citation>
    <scope>NUCLEOTIDE SEQUENCE [LARGE SCALE GENOMIC DNA]</scope>
    <source>
        <strain evidence="3">B03fssc0709_Meth_Bin005</strain>
        <strain evidence="4">B15fssc0709_Meth_Bin003</strain>
        <strain evidence="5">BMIXfssc0709_Meth_Bin006</strain>
    </source>
</reference>
<evidence type="ECO:0000313" key="7">
    <source>
        <dbReference type="Proteomes" id="UP000092401"/>
    </source>
</evidence>
<name>A0A150IUW0_9EURY</name>
<evidence type="ECO:0000313" key="5">
    <source>
        <dbReference type="EMBL" id="KYC51411.1"/>
    </source>
</evidence>
<evidence type="ECO:0000259" key="2">
    <source>
        <dbReference type="Pfam" id="PF23213"/>
    </source>
</evidence>
<accession>A0A150IMA4</accession>
<dbReference type="Proteomes" id="UP000091929">
    <property type="component" value="Unassembled WGS sequence"/>
</dbReference>
<dbReference type="SUPFAM" id="SSF159245">
    <property type="entry name" value="AttH-like"/>
    <property type="match status" value="1"/>
</dbReference>
<dbReference type="InterPro" id="IPR055493">
    <property type="entry name" value="DUF7065"/>
</dbReference>
<dbReference type="EMBL" id="LNGE01000004">
    <property type="protein sequence ID" value="KYC46130.1"/>
    <property type="molecule type" value="Genomic_DNA"/>
</dbReference>
<dbReference type="PATRIC" id="fig|1706436.3.peg.232"/>
<evidence type="ECO:0000313" key="4">
    <source>
        <dbReference type="EMBL" id="KYC48763.1"/>
    </source>
</evidence>
<dbReference type="InterPro" id="IPR055492">
    <property type="entry name" value="DUF7064"/>
</dbReference>
<dbReference type="AlphaFoldDB" id="A0A150IUW0"/>
<dbReference type="EMBL" id="LNJC01000001">
    <property type="protein sequence ID" value="KYC51411.1"/>
    <property type="molecule type" value="Genomic_DNA"/>
</dbReference>
<dbReference type="Proteomes" id="UP000092401">
    <property type="component" value="Unassembled WGS sequence"/>
</dbReference>
<feature type="domain" description="DUF7064" evidence="1">
    <location>
        <begin position="176"/>
        <end position="297"/>
    </location>
</feature>
<gene>
    <name evidence="3" type="ORF">APG10_00233</name>
    <name evidence="4" type="ORF">APG11_00074</name>
    <name evidence="5" type="ORF">APG12_00073</name>
</gene>
<dbReference type="EMBL" id="LNGF01000001">
    <property type="protein sequence ID" value="KYC48763.1"/>
    <property type="molecule type" value="Genomic_DNA"/>
</dbReference>
<dbReference type="PANTHER" id="PTHR34717">
    <property type="entry name" value="EG:BACR7A4.20 PROTEIN"/>
    <property type="match status" value="1"/>
</dbReference>
<evidence type="ECO:0000313" key="3">
    <source>
        <dbReference type="EMBL" id="KYC46130.1"/>
    </source>
</evidence>
<evidence type="ECO:0000259" key="1">
    <source>
        <dbReference type="Pfam" id="PF23212"/>
    </source>
</evidence>
<evidence type="ECO:0000313" key="6">
    <source>
        <dbReference type="Proteomes" id="UP000091929"/>
    </source>
</evidence>
<accession>A0A150J2G5</accession>
<dbReference type="PATRIC" id="fig|1706437.3.peg.74"/>
<evidence type="ECO:0008006" key="8">
    <source>
        <dbReference type="Google" id="ProtNLM"/>
    </source>
</evidence>
<dbReference type="PANTHER" id="PTHR34717:SF1">
    <property type="entry name" value="EG:BACR7A4.20 PROTEIN"/>
    <property type="match status" value="1"/>
</dbReference>
<dbReference type="Proteomes" id="UP000092403">
    <property type="component" value="Unassembled WGS sequence"/>
</dbReference>
<dbReference type="PATRIC" id="fig|1706438.3.peg.73"/>
<sequence length="301" mass="34582">MDTDVVHPKKDNVEWNESFYFSFYDKTNDICSFMRIGLKPNKPLKNMFCFFMLPDGSYIGLKEDDKYDGDLLSAKNMTFNKIEPEKRWNLTFDGNLFDFSSKKPVDVSFNFEFESLNKIFDYRECVSGFKEKISQSVASEHLEQFGKAVGKLKIGQKEYSISGLGERDHSWGVRDWNAPKMWIWLTCQFSEEVALNVTKLTVSEGEVDAGFVHLGGENLPIIKATINTQYNQDGSPNSFDMELFDKKGDVHKVKAKIIKNVKLPFTSGDGKKQSIMHETLTEYEMNGKKGYGIAEYLIRDF</sequence>